<dbReference type="AlphaFoldDB" id="A0A493THE5"/>
<accession>A0A493THE5</accession>
<dbReference type="Proteomes" id="UP000016666">
    <property type="component" value="Chromosome 11"/>
</dbReference>
<dbReference type="Ensembl" id="ENSAPLT00000029104.1">
    <property type="protein sequence ID" value="ENSAPLP00000025080.1"/>
    <property type="gene ID" value="ENSAPLG00000025612.1"/>
</dbReference>
<sequence>MSTRARHICYFFDYAALSMYSLGKGVRHSLKAASHRVSSTGWGGTGGTGQGAADGMFGNILLSFFPPLLSSCSVLPVRRVGLRRARGRAALQAHRLRLPHLLHLCHSPAGEARARTL</sequence>
<name>A0A493THE5_ANAPP</name>
<evidence type="ECO:0000313" key="2">
    <source>
        <dbReference type="Proteomes" id="UP000016666"/>
    </source>
</evidence>
<reference evidence="1" key="2">
    <citation type="submission" date="2025-08" db="UniProtKB">
        <authorList>
            <consortium name="Ensembl"/>
        </authorList>
    </citation>
    <scope>IDENTIFICATION</scope>
</reference>
<organism evidence="1 2">
    <name type="scientific">Anas platyrhynchos platyrhynchos</name>
    <name type="common">Northern mallard</name>
    <dbReference type="NCBI Taxonomy" id="8840"/>
    <lineage>
        <taxon>Eukaryota</taxon>
        <taxon>Metazoa</taxon>
        <taxon>Chordata</taxon>
        <taxon>Craniata</taxon>
        <taxon>Vertebrata</taxon>
        <taxon>Euteleostomi</taxon>
        <taxon>Archelosauria</taxon>
        <taxon>Archosauria</taxon>
        <taxon>Dinosauria</taxon>
        <taxon>Saurischia</taxon>
        <taxon>Theropoda</taxon>
        <taxon>Coelurosauria</taxon>
        <taxon>Aves</taxon>
        <taxon>Neognathae</taxon>
        <taxon>Galloanserae</taxon>
        <taxon>Anseriformes</taxon>
        <taxon>Anatidae</taxon>
        <taxon>Anatinae</taxon>
        <taxon>Anas</taxon>
    </lineage>
</organism>
<keyword evidence="2" id="KW-1185">Reference proteome</keyword>
<evidence type="ECO:0000313" key="1">
    <source>
        <dbReference type="Ensembl" id="ENSAPLP00000025080.1"/>
    </source>
</evidence>
<reference evidence="1 2" key="1">
    <citation type="submission" date="2017-10" db="EMBL/GenBank/DDBJ databases">
        <title>A new Pekin duck reference genome.</title>
        <authorList>
            <person name="Hou Z.-C."/>
            <person name="Zhou Z.-K."/>
            <person name="Zhu F."/>
            <person name="Hou S.-S."/>
        </authorList>
    </citation>
    <scope>NUCLEOTIDE SEQUENCE [LARGE SCALE GENOMIC DNA]</scope>
</reference>
<reference evidence="1" key="3">
    <citation type="submission" date="2025-09" db="UniProtKB">
        <authorList>
            <consortium name="Ensembl"/>
        </authorList>
    </citation>
    <scope>IDENTIFICATION</scope>
</reference>
<protein>
    <submittedName>
        <fullName evidence="1">Uncharacterized protein</fullName>
    </submittedName>
</protein>
<proteinExistence type="predicted"/>